<dbReference type="InterPro" id="IPR020588">
    <property type="entry name" value="RecA_ATP-bd"/>
</dbReference>
<evidence type="ECO:0000256" key="1">
    <source>
        <dbReference type="ARBA" id="ARBA00009391"/>
    </source>
</evidence>
<dbReference type="InterPro" id="IPR023400">
    <property type="entry name" value="RecA_C_sf"/>
</dbReference>
<dbReference type="InterPro" id="IPR003593">
    <property type="entry name" value="AAA+_ATPase"/>
</dbReference>
<dbReference type="PROSITE" id="PS50163">
    <property type="entry name" value="RECA_3"/>
    <property type="match status" value="1"/>
</dbReference>
<dbReference type="SUPFAM" id="SSF52540">
    <property type="entry name" value="P-loop containing nucleoside triphosphate hydrolases"/>
    <property type="match status" value="1"/>
</dbReference>
<keyword evidence="5 7" id="KW-0238">DNA-binding</keyword>
<reference evidence="12" key="1">
    <citation type="submission" date="2022-12" db="EMBL/GenBank/DDBJ databases">
        <title>Genomic Characterization of Candidatus Phytoplasma sacchari in China.</title>
        <authorList>
            <person name="Zhang R.-Y."/>
        </authorList>
    </citation>
    <scope>NUCLEOTIDE SEQUENCE [LARGE SCALE GENOMIC DNA]</scope>
    <source>
        <strain evidence="12">SCWL1</strain>
    </source>
</reference>
<dbReference type="PROSITE" id="PS50162">
    <property type="entry name" value="RECA_2"/>
    <property type="match status" value="1"/>
</dbReference>
<dbReference type="InterPro" id="IPR020587">
    <property type="entry name" value="RecA_monomer-monomer_interface"/>
</dbReference>
<keyword evidence="13" id="KW-1185">Reference proteome</keyword>
<dbReference type="HAMAP" id="MF_00268">
    <property type="entry name" value="RecA"/>
    <property type="match status" value="1"/>
</dbReference>
<name>A0ABY7M1F8_9MOLU</name>
<dbReference type="InterPro" id="IPR013765">
    <property type="entry name" value="DNA_recomb/repair_RecA"/>
</dbReference>
<feature type="domain" description="RecA family profile 1" evidence="10">
    <location>
        <begin position="36"/>
        <end position="195"/>
    </location>
</feature>
<dbReference type="Gene3D" id="3.40.50.300">
    <property type="entry name" value="P-loop containing nucleotide triphosphate hydrolases"/>
    <property type="match status" value="1"/>
</dbReference>
<organism evidence="12 13">
    <name type="scientific">Candidatus Phytoplasma sacchari</name>
    <dbReference type="NCBI Taxonomy" id="2609813"/>
    <lineage>
        <taxon>Bacteria</taxon>
        <taxon>Bacillati</taxon>
        <taxon>Mycoplasmatota</taxon>
        <taxon>Mollicutes</taxon>
        <taxon>Acholeplasmatales</taxon>
        <taxon>Acholeplasmataceae</taxon>
        <taxon>Candidatus Phytoplasma</taxon>
        <taxon>16SrXI (Rice yellow dwarf group)</taxon>
    </lineage>
</organism>
<dbReference type="NCBIfam" id="TIGR02012">
    <property type="entry name" value="tigrfam_recA"/>
    <property type="match status" value="1"/>
</dbReference>
<dbReference type="SMART" id="SM00382">
    <property type="entry name" value="AAA"/>
    <property type="match status" value="1"/>
</dbReference>
<evidence type="ECO:0000256" key="6">
    <source>
        <dbReference type="ARBA" id="ARBA00023172"/>
    </source>
</evidence>
<evidence type="ECO:0000259" key="10">
    <source>
        <dbReference type="PROSITE" id="PS50162"/>
    </source>
</evidence>
<dbReference type="PANTHER" id="PTHR45900:SF1">
    <property type="entry name" value="MITOCHONDRIAL DNA REPAIR PROTEIN RECA HOMOLOG-RELATED"/>
    <property type="match status" value="1"/>
</dbReference>
<protein>
    <recommendedName>
        <fullName evidence="2 7">Protein RecA</fullName>
    </recommendedName>
    <alternativeName>
        <fullName evidence="7 8">Recombinase A</fullName>
    </alternativeName>
</protein>
<keyword evidence="7 9" id="KW-0227">DNA damage</keyword>
<evidence type="ECO:0000256" key="7">
    <source>
        <dbReference type="HAMAP-Rule" id="MF_00268"/>
    </source>
</evidence>
<evidence type="ECO:0000256" key="8">
    <source>
        <dbReference type="RuleBase" id="RU000526"/>
    </source>
</evidence>
<dbReference type="PRINTS" id="PR00142">
    <property type="entry name" value="RECA"/>
</dbReference>
<dbReference type="PANTHER" id="PTHR45900">
    <property type="entry name" value="RECA"/>
    <property type="match status" value="1"/>
</dbReference>
<proteinExistence type="inferred from homology"/>
<gene>
    <name evidence="7 12" type="primary">recA</name>
    <name evidence="12" type="ORF">O7R10_00585</name>
</gene>
<dbReference type="SUPFAM" id="SSF54752">
    <property type="entry name" value="RecA protein, C-terminal domain"/>
    <property type="match status" value="1"/>
</dbReference>
<accession>A0ABY7M1F8</accession>
<feature type="domain" description="RecA family profile 2" evidence="11">
    <location>
        <begin position="200"/>
        <end position="273"/>
    </location>
</feature>
<feature type="binding site" evidence="7">
    <location>
        <begin position="66"/>
        <end position="73"/>
    </location>
    <ligand>
        <name>ATP</name>
        <dbReference type="ChEBI" id="CHEBI:30616"/>
    </ligand>
</feature>
<dbReference type="InterPro" id="IPR049428">
    <property type="entry name" value="RecA-like_N"/>
</dbReference>
<sequence length="330" mass="36451">MSDKNEKNILENTIKEIEQRFGKGSIMRLNSEKVDKIKVISTGSLKLDIALGIGGFPQGRIIEIFGPESSGKTTLTLHAIAEAQKKGGNVAFIDVENALDPNYAKKIGIDLDNFIISQPDSGDKALEIVESLIKSGVMSLIVIDSVAALAPEAELKGEIGDSFMGLHARMMSQAMRKQSAIISKTNTIVIYVNQLREKVGVMYGSPEVTPGGKALKYFASLRLDIRRTELIRDDNDIVGIKSNVKVVKSKVSCPFKVAHIEIIYGVGISKTSEILDLSVFLNFIKKNGSWYSYQNKQIAQGKEKTKEFLIKNKNILDKLEKDIKKNFNLD</sequence>
<evidence type="ECO:0000256" key="5">
    <source>
        <dbReference type="ARBA" id="ARBA00023125"/>
    </source>
</evidence>
<dbReference type="InterPro" id="IPR049261">
    <property type="entry name" value="RecA-like_C"/>
</dbReference>
<comment type="function">
    <text evidence="7">Can catalyze the hydrolysis of ATP in the presence of single-stranded DNA, the ATP-dependent uptake of single-stranded DNA by duplex DNA, and the ATP-dependent hybridization of homologous single-stranded DNAs. It interacts with LexA causing its activation and leading to its autocatalytic cleavage.</text>
</comment>
<comment type="subcellular location">
    <subcellularLocation>
        <location evidence="7">Cytoplasm</location>
    </subcellularLocation>
</comment>
<evidence type="ECO:0000256" key="4">
    <source>
        <dbReference type="ARBA" id="ARBA00022840"/>
    </source>
</evidence>
<dbReference type="InterPro" id="IPR027417">
    <property type="entry name" value="P-loop_NTPase"/>
</dbReference>
<keyword evidence="7" id="KW-0963">Cytoplasm</keyword>
<dbReference type="Pfam" id="PF00154">
    <property type="entry name" value="RecA_N"/>
    <property type="match status" value="1"/>
</dbReference>
<evidence type="ECO:0000256" key="9">
    <source>
        <dbReference type="RuleBase" id="RU004527"/>
    </source>
</evidence>
<keyword evidence="7 8" id="KW-0742">SOS response</keyword>
<evidence type="ECO:0000259" key="11">
    <source>
        <dbReference type="PROSITE" id="PS50163"/>
    </source>
</evidence>
<dbReference type="EMBL" id="CP115156">
    <property type="protein sequence ID" value="WBL31546.1"/>
    <property type="molecule type" value="Genomic_DNA"/>
</dbReference>
<keyword evidence="6 7" id="KW-0233">DNA recombination</keyword>
<evidence type="ECO:0000256" key="2">
    <source>
        <dbReference type="ARBA" id="ARBA00015553"/>
    </source>
</evidence>
<dbReference type="Pfam" id="PF21096">
    <property type="entry name" value="RecA_C"/>
    <property type="match status" value="1"/>
</dbReference>
<keyword evidence="7 8" id="KW-0234">DNA repair</keyword>
<dbReference type="Proteomes" id="UP001210120">
    <property type="component" value="Chromosome"/>
</dbReference>
<keyword evidence="4 7" id="KW-0067">ATP-binding</keyword>
<keyword evidence="3 7" id="KW-0547">Nucleotide-binding</keyword>
<evidence type="ECO:0000313" key="12">
    <source>
        <dbReference type="EMBL" id="WBL31546.1"/>
    </source>
</evidence>
<evidence type="ECO:0000313" key="13">
    <source>
        <dbReference type="Proteomes" id="UP001210120"/>
    </source>
</evidence>
<comment type="similarity">
    <text evidence="1 7 9">Belongs to the RecA family.</text>
</comment>
<dbReference type="CDD" id="cd00983">
    <property type="entry name" value="RecA"/>
    <property type="match status" value="1"/>
</dbReference>
<evidence type="ECO:0000256" key="3">
    <source>
        <dbReference type="ARBA" id="ARBA00022741"/>
    </source>
</evidence>